<feature type="region of interest" description="Disordered" evidence="1">
    <location>
        <begin position="899"/>
        <end position="933"/>
    </location>
</feature>
<feature type="transmembrane region" description="Helical" evidence="2">
    <location>
        <begin position="712"/>
        <end position="731"/>
    </location>
</feature>
<feature type="domain" description="Nose resistant-to-fluoxetine protein N-terminal" evidence="3">
    <location>
        <begin position="292"/>
        <end position="425"/>
    </location>
</feature>
<feature type="transmembrane region" description="Helical" evidence="2">
    <location>
        <begin position="113"/>
        <end position="133"/>
    </location>
</feature>
<keyword evidence="2" id="KW-0472">Membrane</keyword>
<name>B3LY79_DROAN</name>
<sequence>MIVLRTMEKSKGKLNPFMMYLHRIIRILPVVAMAILIYMTMMPVVSGGPMFKGGYHGTHFCARNWYWTLLFVQNYAVLNICLDHTWYLAVDMQLYIISPILLIAIYKWGKKAAAGICVLIVLLSGCLFATQMVNNYSLLIRNDDDDGVANKKLYLATHNHAAPWLIGFLFGYFLHLNRGKKFELTGKFDSPPISVLAESCYYTLTRLAWPLAICWIIFACTQGYGGLANSFLSSPLWQPFSRLSYSMYVWHMLVQEVNSRNVRTTTYFSAYQMNASLLDVIPYAEEDSTEQELQCMYDLMFLALGVSNGEYWAFKMFDSWGKIPSGILRGNLYELGNFDECLNTKNILPAPFKNITGKYCFLSVTPSLLLGSNNPLAAAVKLNIGTCFPSSCRASHMNNFLKTMMNINTTISVPGIGISDSSCQTLQKEPWDGLTKASIWILVAMAAIVALFTVVDYFLRKVPEELPAIVKIFSARANSRALFRVTETTSNPNVIECIHGIRCMTLFWVIFSHEYVDSLITANLNLVDFFLWAEEPYASFVLHSFFSVDSFFVIGGMLVSLITLRIMERSDGKLNVLLMYLHRLIRIWPLMALAILIYMKLMPVVADGPLFKDGYSGLPQCEAGWYWSLIFVQNYVSNKCVGHTWYLAVDMQLFILSPIFLFALYKWGKKAAAGIVVLVLLLSACLFATMMVNDYSMLMKRTSVDAMANMYYATHTHAAPWLIGFLFGYFLHLNRAKKFQLNWMIVGLGWILSLAMIFTSIFALYPSGKWIGASVSILGESFYHTFTRIGWPLALCWVIFACMQGYGGLANSFLSSPLWQPLSRLSYSIFIWHLFIVEVNARNVRTNVYFSNYQMMLKFWSDLGITILVSYVLHLIFEAPFSSIGEYLKPGIKNLKATNEVEEEKTDAKKSSSPMEHNNFAPDSETNLVQQRV</sequence>
<dbReference type="InterPro" id="IPR002656">
    <property type="entry name" value="Acyl_transf_3_dom"/>
</dbReference>
<feature type="transmembrane region" description="Helical" evidence="2">
    <location>
        <begin position="859"/>
        <end position="877"/>
    </location>
</feature>
<feature type="compositionally biased region" description="Polar residues" evidence="1">
    <location>
        <begin position="924"/>
        <end position="933"/>
    </location>
</feature>
<feature type="transmembrane region" description="Helical" evidence="2">
    <location>
        <begin position="86"/>
        <end position="106"/>
    </location>
</feature>
<feature type="transmembrane region" description="Helical" evidence="2">
    <location>
        <begin position="540"/>
        <end position="564"/>
    </location>
</feature>
<proteinExistence type="predicted"/>
<dbReference type="InParanoid" id="B3LY79"/>
<dbReference type="AlphaFoldDB" id="B3LY79"/>
<dbReference type="SMART" id="SM00703">
    <property type="entry name" value="NRF"/>
    <property type="match status" value="1"/>
</dbReference>
<keyword evidence="2" id="KW-1133">Transmembrane helix</keyword>
<dbReference type="Pfam" id="PF01757">
    <property type="entry name" value="Acyl_transf_3"/>
    <property type="match status" value="2"/>
</dbReference>
<evidence type="ECO:0000256" key="2">
    <source>
        <dbReference type="SAM" id="Phobius"/>
    </source>
</evidence>
<dbReference type="InterPro" id="IPR006621">
    <property type="entry name" value="Nose-resist-to-fluoxetine_N"/>
</dbReference>
<dbReference type="GO" id="GO:0016747">
    <property type="term" value="F:acyltransferase activity, transferring groups other than amino-acyl groups"/>
    <property type="evidence" value="ECO:0007669"/>
    <property type="project" value="InterPro"/>
</dbReference>
<gene>
    <name evidence="4" type="primary">Dana\GF18755</name>
    <name evidence="4" type="synonym">dana_GLEANR_20012</name>
    <name evidence="4" type="ORF">GF18755</name>
</gene>
<reference evidence="4 5" key="1">
    <citation type="journal article" date="2007" name="Nature">
        <title>Evolution of genes and genomes on the Drosophila phylogeny.</title>
        <authorList>
            <consortium name="Drosophila 12 Genomes Consortium"/>
            <person name="Clark A.G."/>
            <person name="Eisen M.B."/>
            <person name="Smith D.R."/>
            <person name="Bergman C.M."/>
            <person name="Oliver B."/>
            <person name="Markow T.A."/>
            <person name="Kaufman T.C."/>
            <person name="Kellis M."/>
            <person name="Gelbart W."/>
            <person name="Iyer V.N."/>
            <person name="Pollard D.A."/>
            <person name="Sackton T.B."/>
            <person name="Larracuente A.M."/>
            <person name="Singh N.D."/>
            <person name="Abad J.P."/>
            <person name="Abt D.N."/>
            <person name="Adryan B."/>
            <person name="Aguade M."/>
            <person name="Akashi H."/>
            <person name="Anderson W.W."/>
            <person name="Aquadro C.F."/>
            <person name="Ardell D.H."/>
            <person name="Arguello R."/>
            <person name="Artieri C.G."/>
            <person name="Barbash D.A."/>
            <person name="Barker D."/>
            <person name="Barsanti P."/>
            <person name="Batterham P."/>
            <person name="Batzoglou S."/>
            <person name="Begun D."/>
            <person name="Bhutkar A."/>
            <person name="Blanco E."/>
            <person name="Bosak S.A."/>
            <person name="Bradley R.K."/>
            <person name="Brand A.D."/>
            <person name="Brent M.R."/>
            <person name="Brooks A.N."/>
            <person name="Brown R.H."/>
            <person name="Butlin R.K."/>
            <person name="Caggese C."/>
            <person name="Calvi B.R."/>
            <person name="Bernardo de Carvalho A."/>
            <person name="Caspi A."/>
            <person name="Castrezana S."/>
            <person name="Celniker S.E."/>
            <person name="Chang J.L."/>
            <person name="Chapple C."/>
            <person name="Chatterji S."/>
            <person name="Chinwalla A."/>
            <person name="Civetta A."/>
            <person name="Clifton S.W."/>
            <person name="Comeron J.M."/>
            <person name="Costello J.C."/>
            <person name="Coyne J.A."/>
            <person name="Daub J."/>
            <person name="David R.G."/>
            <person name="Delcher A.L."/>
            <person name="Delehaunty K."/>
            <person name="Do C.B."/>
            <person name="Ebling H."/>
            <person name="Edwards K."/>
            <person name="Eickbush T."/>
            <person name="Evans J.D."/>
            <person name="Filipski A."/>
            <person name="Findeiss S."/>
            <person name="Freyhult E."/>
            <person name="Fulton L."/>
            <person name="Fulton R."/>
            <person name="Garcia A.C."/>
            <person name="Gardiner A."/>
            <person name="Garfield D.A."/>
            <person name="Garvin B.E."/>
            <person name="Gibson G."/>
            <person name="Gilbert D."/>
            <person name="Gnerre S."/>
            <person name="Godfrey J."/>
            <person name="Good R."/>
            <person name="Gotea V."/>
            <person name="Gravely B."/>
            <person name="Greenberg A.J."/>
            <person name="Griffiths-Jones S."/>
            <person name="Gross S."/>
            <person name="Guigo R."/>
            <person name="Gustafson E.A."/>
            <person name="Haerty W."/>
            <person name="Hahn M.W."/>
            <person name="Halligan D.L."/>
            <person name="Halpern A.L."/>
            <person name="Halter G.M."/>
            <person name="Han M.V."/>
            <person name="Heger A."/>
            <person name="Hillier L."/>
            <person name="Hinrichs A.S."/>
            <person name="Holmes I."/>
            <person name="Hoskins R.A."/>
            <person name="Hubisz M.J."/>
            <person name="Hultmark D."/>
            <person name="Huntley M.A."/>
            <person name="Jaffe D.B."/>
            <person name="Jagadeeshan S."/>
            <person name="Jeck W.R."/>
            <person name="Johnson J."/>
            <person name="Jones C.D."/>
            <person name="Jordan W.C."/>
            <person name="Karpen G.H."/>
            <person name="Kataoka E."/>
            <person name="Keightley P.D."/>
            <person name="Kheradpour P."/>
            <person name="Kirkness E.F."/>
            <person name="Koerich L.B."/>
            <person name="Kristiansen K."/>
            <person name="Kudrna D."/>
            <person name="Kulathinal R.J."/>
            <person name="Kumar S."/>
            <person name="Kwok R."/>
            <person name="Lander E."/>
            <person name="Langley C.H."/>
            <person name="Lapoint R."/>
            <person name="Lazzaro B.P."/>
            <person name="Lee S.J."/>
            <person name="Levesque L."/>
            <person name="Li R."/>
            <person name="Lin C.F."/>
            <person name="Lin M.F."/>
            <person name="Lindblad-Toh K."/>
            <person name="Llopart A."/>
            <person name="Long M."/>
            <person name="Low L."/>
            <person name="Lozovsky E."/>
            <person name="Lu J."/>
            <person name="Luo M."/>
            <person name="Machado C.A."/>
            <person name="Makalowski W."/>
            <person name="Marzo M."/>
            <person name="Matsuda M."/>
            <person name="Matzkin L."/>
            <person name="McAllister B."/>
            <person name="McBride C.S."/>
            <person name="McKernan B."/>
            <person name="McKernan K."/>
            <person name="Mendez-Lago M."/>
            <person name="Minx P."/>
            <person name="Mollenhauer M.U."/>
            <person name="Montooth K."/>
            <person name="Mount S.M."/>
            <person name="Mu X."/>
            <person name="Myers E."/>
            <person name="Negre B."/>
            <person name="Newfeld S."/>
            <person name="Nielsen R."/>
            <person name="Noor M.A."/>
            <person name="O'Grady P."/>
            <person name="Pachter L."/>
            <person name="Papaceit M."/>
            <person name="Parisi M.J."/>
            <person name="Parisi M."/>
            <person name="Parts L."/>
            <person name="Pedersen J.S."/>
            <person name="Pesole G."/>
            <person name="Phillippy A.M."/>
            <person name="Ponting C.P."/>
            <person name="Pop M."/>
            <person name="Porcelli D."/>
            <person name="Powell J.R."/>
            <person name="Prohaska S."/>
            <person name="Pruitt K."/>
            <person name="Puig M."/>
            <person name="Quesneville H."/>
            <person name="Ram K.R."/>
            <person name="Rand D."/>
            <person name="Rasmussen M.D."/>
            <person name="Reed L.K."/>
            <person name="Reenan R."/>
            <person name="Reily A."/>
            <person name="Remington K.A."/>
            <person name="Rieger T.T."/>
            <person name="Ritchie M.G."/>
            <person name="Robin C."/>
            <person name="Rogers Y.H."/>
            <person name="Rohde C."/>
            <person name="Rozas J."/>
            <person name="Rubenfield M.J."/>
            <person name="Ruiz A."/>
            <person name="Russo S."/>
            <person name="Salzberg S.L."/>
            <person name="Sanchez-Gracia A."/>
            <person name="Saranga D.J."/>
            <person name="Sato H."/>
            <person name="Schaeffer S.W."/>
            <person name="Schatz M.C."/>
            <person name="Schlenke T."/>
            <person name="Schwartz R."/>
            <person name="Segarra C."/>
            <person name="Singh R.S."/>
            <person name="Sirot L."/>
            <person name="Sirota M."/>
            <person name="Sisneros N.B."/>
            <person name="Smith C.D."/>
            <person name="Smith T.F."/>
            <person name="Spieth J."/>
            <person name="Stage D.E."/>
            <person name="Stark A."/>
            <person name="Stephan W."/>
            <person name="Strausberg R.L."/>
            <person name="Strempel S."/>
            <person name="Sturgill D."/>
            <person name="Sutton G."/>
            <person name="Sutton G.G."/>
            <person name="Tao W."/>
            <person name="Teichmann S."/>
            <person name="Tobari Y.N."/>
            <person name="Tomimura Y."/>
            <person name="Tsolas J.M."/>
            <person name="Valente V.L."/>
            <person name="Venter E."/>
            <person name="Venter J.C."/>
            <person name="Vicario S."/>
            <person name="Vieira F.G."/>
            <person name="Vilella A.J."/>
            <person name="Villasante A."/>
            <person name="Walenz B."/>
            <person name="Wang J."/>
            <person name="Wasserman M."/>
            <person name="Watts T."/>
            <person name="Wilson D."/>
            <person name="Wilson R.K."/>
            <person name="Wing R.A."/>
            <person name="Wolfner M.F."/>
            <person name="Wong A."/>
            <person name="Wong G.K."/>
            <person name="Wu C.I."/>
            <person name="Wu G."/>
            <person name="Yamamoto D."/>
            <person name="Yang H.P."/>
            <person name="Yang S.P."/>
            <person name="Yorke J.A."/>
            <person name="Yoshida K."/>
            <person name="Zdobnov E."/>
            <person name="Zhang P."/>
            <person name="Zhang Y."/>
            <person name="Zimin A.V."/>
            <person name="Baldwin J."/>
            <person name="Abdouelleil A."/>
            <person name="Abdulkadir J."/>
            <person name="Abebe A."/>
            <person name="Abera B."/>
            <person name="Abreu J."/>
            <person name="Acer S.C."/>
            <person name="Aftuck L."/>
            <person name="Alexander A."/>
            <person name="An P."/>
            <person name="Anderson E."/>
            <person name="Anderson S."/>
            <person name="Arachi H."/>
            <person name="Azer M."/>
            <person name="Bachantsang P."/>
            <person name="Barry A."/>
            <person name="Bayul T."/>
            <person name="Berlin A."/>
            <person name="Bessette D."/>
            <person name="Bloom T."/>
            <person name="Blye J."/>
            <person name="Boguslavskiy L."/>
            <person name="Bonnet C."/>
            <person name="Boukhgalter B."/>
            <person name="Bourzgui I."/>
            <person name="Brown A."/>
            <person name="Cahill P."/>
            <person name="Channer S."/>
            <person name="Cheshatsang Y."/>
            <person name="Chuda L."/>
            <person name="Citroen M."/>
            <person name="Collymore A."/>
            <person name="Cooke P."/>
            <person name="Costello M."/>
            <person name="D'Aco K."/>
            <person name="Daza R."/>
            <person name="De Haan G."/>
            <person name="DeGray S."/>
            <person name="DeMaso C."/>
            <person name="Dhargay N."/>
            <person name="Dooley K."/>
            <person name="Dooley E."/>
            <person name="Doricent M."/>
            <person name="Dorje P."/>
            <person name="Dorjee K."/>
            <person name="Dupes A."/>
            <person name="Elong R."/>
            <person name="Falk J."/>
            <person name="Farina A."/>
            <person name="Faro S."/>
            <person name="Ferguson D."/>
            <person name="Fisher S."/>
            <person name="Foley C.D."/>
            <person name="Franke A."/>
            <person name="Friedrich D."/>
            <person name="Gadbois L."/>
            <person name="Gearin G."/>
            <person name="Gearin C.R."/>
            <person name="Giannoukos G."/>
            <person name="Goode T."/>
            <person name="Graham J."/>
            <person name="Grandbois E."/>
            <person name="Grewal S."/>
            <person name="Gyaltsen K."/>
            <person name="Hafez N."/>
            <person name="Hagos B."/>
            <person name="Hall J."/>
            <person name="Henson C."/>
            <person name="Hollinger A."/>
            <person name="Honan T."/>
            <person name="Huard M.D."/>
            <person name="Hughes L."/>
            <person name="Hurhula B."/>
            <person name="Husby M.E."/>
            <person name="Kamat A."/>
            <person name="Kanga B."/>
            <person name="Kashin S."/>
            <person name="Khazanovich D."/>
            <person name="Kisner P."/>
            <person name="Lance K."/>
            <person name="Lara M."/>
            <person name="Lee W."/>
            <person name="Lennon N."/>
            <person name="Letendre F."/>
            <person name="LeVine R."/>
            <person name="Lipovsky A."/>
            <person name="Liu X."/>
            <person name="Liu J."/>
            <person name="Liu S."/>
            <person name="Lokyitsang T."/>
            <person name="Lokyitsang Y."/>
            <person name="Lubonja R."/>
            <person name="Lui A."/>
            <person name="MacDonald P."/>
            <person name="Magnisalis V."/>
            <person name="Maru K."/>
            <person name="Matthews C."/>
            <person name="McCusker W."/>
            <person name="McDonough S."/>
            <person name="Mehta T."/>
            <person name="Meldrim J."/>
            <person name="Meneus L."/>
            <person name="Mihai O."/>
            <person name="Mihalev A."/>
            <person name="Mihova T."/>
            <person name="Mittelman R."/>
            <person name="Mlenga V."/>
            <person name="Montmayeur A."/>
            <person name="Mulrain L."/>
            <person name="Navidi A."/>
            <person name="Naylor J."/>
            <person name="Negash T."/>
            <person name="Nguyen T."/>
            <person name="Nguyen N."/>
            <person name="Nicol R."/>
            <person name="Norbu C."/>
            <person name="Norbu N."/>
            <person name="Novod N."/>
            <person name="O'Neill B."/>
            <person name="Osman S."/>
            <person name="Markiewicz E."/>
            <person name="Oyono O.L."/>
            <person name="Patti C."/>
            <person name="Phunkhang P."/>
            <person name="Pierre F."/>
            <person name="Priest M."/>
            <person name="Raghuraman S."/>
            <person name="Rege F."/>
            <person name="Reyes R."/>
            <person name="Rise C."/>
            <person name="Rogov P."/>
            <person name="Ross K."/>
            <person name="Ryan E."/>
            <person name="Settipalli S."/>
            <person name="Shea T."/>
            <person name="Sherpa N."/>
            <person name="Shi L."/>
            <person name="Shih D."/>
            <person name="Sparrow T."/>
            <person name="Spaulding J."/>
            <person name="Stalker J."/>
            <person name="Stange-Thomann N."/>
            <person name="Stavropoulos S."/>
            <person name="Stone C."/>
            <person name="Strader C."/>
            <person name="Tesfaye S."/>
            <person name="Thomson T."/>
            <person name="Thoulutsang Y."/>
            <person name="Thoulutsang D."/>
            <person name="Topham K."/>
            <person name="Topping I."/>
            <person name="Tsamla T."/>
            <person name="Vassiliev H."/>
            <person name="Vo A."/>
            <person name="Wangchuk T."/>
            <person name="Wangdi T."/>
            <person name="Weiand M."/>
            <person name="Wilkinson J."/>
            <person name="Wilson A."/>
            <person name="Yadav S."/>
            <person name="Young G."/>
            <person name="Yu Q."/>
            <person name="Zembek L."/>
            <person name="Zhong D."/>
            <person name="Zimmer A."/>
            <person name="Zwirko Z."/>
            <person name="Jaffe D.B."/>
            <person name="Alvarez P."/>
            <person name="Brockman W."/>
            <person name="Butler J."/>
            <person name="Chin C."/>
            <person name="Gnerre S."/>
            <person name="Grabherr M."/>
            <person name="Kleber M."/>
            <person name="Mauceli E."/>
            <person name="MacCallum I."/>
        </authorList>
    </citation>
    <scope>NUCLEOTIDE SEQUENCE [LARGE SCALE GENOMIC DNA]</scope>
    <source>
        <strain evidence="5">Tucson 14024-0371.13</strain>
    </source>
</reference>
<dbReference type="Pfam" id="PF20146">
    <property type="entry name" value="NRF"/>
    <property type="match status" value="1"/>
</dbReference>
<feature type="transmembrane region" description="Helical" evidence="2">
    <location>
        <begin position="645"/>
        <end position="665"/>
    </location>
</feature>
<dbReference type="eggNOG" id="KOG3700">
    <property type="taxonomic scope" value="Eukaryota"/>
</dbReference>
<evidence type="ECO:0000259" key="3">
    <source>
        <dbReference type="SMART" id="SM00703"/>
    </source>
</evidence>
<feature type="transmembrane region" description="Helical" evidence="2">
    <location>
        <begin position="153"/>
        <end position="174"/>
    </location>
</feature>
<dbReference type="PANTHER" id="PTHR11161:SF0">
    <property type="entry name" value="O-ACYLTRANSFERASE LIKE PROTEIN"/>
    <property type="match status" value="1"/>
</dbReference>
<feature type="transmembrane region" description="Helical" evidence="2">
    <location>
        <begin position="672"/>
        <end position="692"/>
    </location>
</feature>
<keyword evidence="5" id="KW-1185">Reference proteome</keyword>
<dbReference type="EMBL" id="CH902617">
    <property type="protein sequence ID" value="EDV43983.2"/>
    <property type="molecule type" value="Genomic_DNA"/>
</dbReference>
<feature type="transmembrane region" description="Helical" evidence="2">
    <location>
        <begin position="20"/>
        <end position="41"/>
    </location>
</feature>
<keyword evidence="4" id="KW-0012">Acyltransferase</keyword>
<dbReference type="HOGENOM" id="CLU_007874_2_2_1"/>
<evidence type="ECO:0000256" key="1">
    <source>
        <dbReference type="SAM" id="MobiDB-lite"/>
    </source>
</evidence>
<dbReference type="InterPro" id="IPR052728">
    <property type="entry name" value="O2_lipid_transport_reg"/>
</dbReference>
<dbReference type="PANTHER" id="PTHR11161">
    <property type="entry name" value="O-ACYLTRANSFERASE"/>
    <property type="match status" value="1"/>
</dbReference>
<organism evidence="4 5">
    <name type="scientific">Drosophila ananassae</name>
    <name type="common">Fruit fly</name>
    <dbReference type="NCBI Taxonomy" id="7217"/>
    <lineage>
        <taxon>Eukaryota</taxon>
        <taxon>Metazoa</taxon>
        <taxon>Ecdysozoa</taxon>
        <taxon>Arthropoda</taxon>
        <taxon>Hexapoda</taxon>
        <taxon>Insecta</taxon>
        <taxon>Pterygota</taxon>
        <taxon>Neoptera</taxon>
        <taxon>Endopterygota</taxon>
        <taxon>Diptera</taxon>
        <taxon>Brachycera</taxon>
        <taxon>Muscomorpha</taxon>
        <taxon>Ephydroidea</taxon>
        <taxon>Drosophilidae</taxon>
        <taxon>Drosophila</taxon>
        <taxon>Sophophora</taxon>
    </lineage>
</organism>
<evidence type="ECO:0000313" key="4">
    <source>
        <dbReference type="EMBL" id="EDV43983.2"/>
    </source>
</evidence>
<feature type="transmembrane region" description="Helical" evidence="2">
    <location>
        <begin position="789"/>
        <end position="809"/>
    </location>
</feature>
<keyword evidence="2" id="KW-0812">Transmembrane</keyword>
<dbReference type="OrthoDB" id="4794873at2759"/>
<feature type="transmembrane region" description="Helical" evidence="2">
    <location>
        <begin position="743"/>
        <end position="765"/>
    </location>
</feature>
<feature type="transmembrane region" description="Helical" evidence="2">
    <location>
        <begin position="585"/>
        <end position="606"/>
    </location>
</feature>
<dbReference type="Proteomes" id="UP000007801">
    <property type="component" value="Unassembled WGS sequence"/>
</dbReference>
<feature type="transmembrane region" description="Helical" evidence="2">
    <location>
        <begin position="437"/>
        <end position="459"/>
    </location>
</feature>
<protein>
    <submittedName>
        <fullName evidence="4">Uncharacterized protein, isoform A</fullName>
        <ecNumber evidence="4">2.3.1.-</ecNumber>
    </submittedName>
</protein>
<dbReference type="EC" id="2.3.1.-" evidence="4"/>
<accession>B3LY79</accession>
<keyword evidence="4" id="KW-0808">Transferase</keyword>
<evidence type="ECO:0000313" key="5">
    <source>
        <dbReference type="Proteomes" id="UP000007801"/>
    </source>
</evidence>